<protein>
    <recommendedName>
        <fullName evidence="3">HPr kinase/phosphorylase C-terminal domain-containing protein</fullName>
    </recommendedName>
</protein>
<proteinExistence type="predicted"/>
<dbReference type="InterPro" id="IPR027417">
    <property type="entry name" value="P-loop_NTPase"/>
</dbReference>
<evidence type="ECO:0000313" key="2">
    <source>
        <dbReference type="Proteomes" id="UP000295060"/>
    </source>
</evidence>
<comment type="caution">
    <text evidence="1">The sequence shown here is derived from an EMBL/GenBank/DDBJ whole genome shotgun (WGS) entry which is preliminary data.</text>
</comment>
<accession>A0ABY2FQN7</accession>
<evidence type="ECO:0008006" key="3">
    <source>
        <dbReference type="Google" id="ProtNLM"/>
    </source>
</evidence>
<dbReference type="EMBL" id="SODU01000001">
    <property type="protein sequence ID" value="TDW95443.1"/>
    <property type="molecule type" value="Genomic_DNA"/>
</dbReference>
<reference evidence="1 2" key="1">
    <citation type="submission" date="2019-03" db="EMBL/GenBank/DDBJ databases">
        <title>Genomic Encyclopedia of Type Strains, Phase III (KMG-III): the genomes of soil and plant-associated and newly described type strains.</title>
        <authorList>
            <person name="Whitman W."/>
        </authorList>
    </citation>
    <scope>NUCLEOTIDE SEQUENCE [LARGE SCALE GENOMIC DNA]</scope>
    <source>
        <strain evidence="1 2">VKMAc-2574</strain>
    </source>
</reference>
<keyword evidence="2" id="KW-1185">Reference proteome</keyword>
<gene>
    <name evidence="1" type="ORF">EV137_2785</name>
</gene>
<dbReference type="Gene3D" id="3.40.50.300">
    <property type="entry name" value="P-loop containing nucleotide triphosphate hydrolases"/>
    <property type="match status" value="1"/>
</dbReference>
<dbReference type="RefSeq" id="WP_133997396.1">
    <property type="nucleotide sequence ID" value="NZ_SODU01000001.1"/>
</dbReference>
<dbReference type="Proteomes" id="UP000295060">
    <property type="component" value="Unassembled WGS sequence"/>
</dbReference>
<name>A0ABY2FQN7_9ACTN</name>
<dbReference type="SUPFAM" id="SSF53795">
    <property type="entry name" value="PEP carboxykinase-like"/>
    <property type="match status" value="1"/>
</dbReference>
<evidence type="ECO:0000313" key="1">
    <source>
        <dbReference type="EMBL" id="TDW95443.1"/>
    </source>
</evidence>
<sequence length="333" mass="35371">MTTALVHTAGQCVALHGSDAVVRSVVESAGGPERTGILTTEQPNVVLAIESDRRPFNVHGFELVTRGVWASDSGEVVLESIGGSGFDQRWSIDVDGLRVASRWRPSSQASAAARLLPARHRALSSQVLLHYPALWFALQRRLVPLHVSMVEVGGVAVLLAGPGGVGKSTLVARALADGARASCDNLAVCDGETAYGVAEPLRLLTGDGRRSFHGRREQAWPHRVRSLPPELVVVLRRGTQAEPQLRQLDATEAARRIVAGTYAAGELRRFWPLAAVLASATGCGPVHPPIERVAAGLADRLPCVEVRLAREPGAGLTELLRQPLAAVRTGRAG</sequence>
<organism evidence="1 2">
    <name type="scientific">Kribbella pratensis</name>
    <dbReference type="NCBI Taxonomy" id="2512112"/>
    <lineage>
        <taxon>Bacteria</taxon>
        <taxon>Bacillati</taxon>
        <taxon>Actinomycetota</taxon>
        <taxon>Actinomycetes</taxon>
        <taxon>Propionibacteriales</taxon>
        <taxon>Kribbellaceae</taxon>
        <taxon>Kribbella</taxon>
    </lineage>
</organism>